<reference evidence="16 17" key="1">
    <citation type="submission" date="2016-11" db="EMBL/GenBank/DDBJ databases">
        <authorList>
            <person name="Jaros S."/>
            <person name="Januszkiewicz K."/>
            <person name="Wedrychowicz H."/>
        </authorList>
    </citation>
    <scope>NUCLEOTIDE SEQUENCE [LARGE SCALE GENOMIC DNA]</scope>
    <source>
        <strain evidence="16 17">DSM 14828</strain>
    </source>
</reference>
<dbReference type="GO" id="GO:0044183">
    <property type="term" value="F:protein folding chaperone"/>
    <property type="evidence" value="ECO:0007669"/>
    <property type="project" value="TreeGrafter"/>
</dbReference>
<comment type="similarity">
    <text evidence="2 12 14">Belongs to the FKBP-type PPIase family. Tig subfamily.</text>
</comment>
<dbReference type="Gene3D" id="1.10.3120.10">
    <property type="entry name" value="Trigger factor, C-terminal domain"/>
    <property type="match status" value="1"/>
</dbReference>
<evidence type="ECO:0000256" key="12">
    <source>
        <dbReference type="HAMAP-Rule" id="MF_00303"/>
    </source>
</evidence>
<evidence type="ECO:0000313" key="17">
    <source>
        <dbReference type="Proteomes" id="UP000184251"/>
    </source>
</evidence>
<dbReference type="InterPro" id="IPR008880">
    <property type="entry name" value="Trigger_fac_C"/>
</dbReference>
<dbReference type="GO" id="GO:0003755">
    <property type="term" value="F:peptidyl-prolyl cis-trans isomerase activity"/>
    <property type="evidence" value="ECO:0007669"/>
    <property type="project" value="UniProtKB-UniRule"/>
</dbReference>
<keyword evidence="6 12" id="KW-0697">Rotamase</keyword>
<evidence type="ECO:0000256" key="7">
    <source>
        <dbReference type="ARBA" id="ARBA00023186"/>
    </source>
</evidence>
<dbReference type="AlphaFoldDB" id="A0A1M4V3C1"/>
<dbReference type="RefSeq" id="WP_073269885.1">
    <property type="nucleotide sequence ID" value="NZ_FQTU01000004.1"/>
</dbReference>
<evidence type="ECO:0000259" key="15">
    <source>
        <dbReference type="PROSITE" id="PS50059"/>
    </source>
</evidence>
<evidence type="ECO:0000313" key="16">
    <source>
        <dbReference type="EMBL" id="SHE63387.1"/>
    </source>
</evidence>
<dbReference type="InterPro" id="IPR008881">
    <property type="entry name" value="Trigger_fac_ribosome-bd_bac"/>
</dbReference>
<keyword evidence="12" id="KW-0963">Cytoplasm</keyword>
<feature type="domain" description="PPIase FKBP-type" evidence="15">
    <location>
        <begin position="164"/>
        <end position="246"/>
    </location>
</feature>
<dbReference type="PANTHER" id="PTHR30560">
    <property type="entry name" value="TRIGGER FACTOR CHAPERONE AND PEPTIDYL-PROLYL CIS/TRANS ISOMERASE"/>
    <property type="match status" value="1"/>
</dbReference>
<evidence type="ECO:0000256" key="6">
    <source>
        <dbReference type="ARBA" id="ARBA00023110"/>
    </source>
</evidence>
<dbReference type="Pfam" id="PF00254">
    <property type="entry name" value="FKBP_C"/>
    <property type="match status" value="1"/>
</dbReference>
<sequence>MVSSVEKMEKNVATIKIEVSSEDFKKAVAKAYQKNRGKFNIDGFRKGKAPQKIIENRYGKNVFYEDAIDLAFPEAYLEALEEHKIDAVSRPSMESIDAIGEDEGLKMTVSVAVMPEVELGEYKGQEIEPLSYDPAEEDVNDELAKMQDQNSRMVTTEDGEAKDGDTVTIDFEGFIDGVAFDGGKAEGHSLTLGSQTFIPGFEEQLVGTKKGDEVEVKVAFPEDYHADDFAGKEAIFNVKVNEIKVKEMPELDDEFAKDVSEFDTLDELKEDLKNKFKARKEKEAADSAKAKVVDGAVESAKFEIPDQMIEEEMEKSLKDFEYQLKMQGIDMEDYFKYTNMDKNKLVEEVREDSKKKISRDIVLTKITETESIEATDEEIDKEIEDQAAMYNMDVEKFKSTITDDQKEYFANSVKRKKTIDFLLDSAVQK</sequence>
<dbReference type="GO" id="GO:0051301">
    <property type="term" value="P:cell division"/>
    <property type="evidence" value="ECO:0007669"/>
    <property type="project" value="UniProtKB-KW"/>
</dbReference>
<evidence type="ECO:0000256" key="1">
    <source>
        <dbReference type="ARBA" id="ARBA00000971"/>
    </source>
</evidence>
<dbReference type="InterPro" id="IPR036611">
    <property type="entry name" value="Trigger_fac_ribosome-bd_sf"/>
</dbReference>
<dbReference type="PIRSF" id="PIRSF003095">
    <property type="entry name" value="Trigger_factor"/>
    <property type="match status" value="1"/>
</dbReference>
<dbReference type="GO" id="GO:0005737">
    <property type="term" value="C:cytoplasm"/>
    <property type="evidence" value="ECO:0007669"/>
    <property type="project" value="UniProtKB-SubCell"/>
</dbReference>
<dbReference type="STRING" id="1120975.SAMN02746064_00902"/>
<dbReference type="InterPro" id="IPR005215">
    <property type="entry name" value="Trig_fac"/>
</dbReference>
<dbReference type="NCBIfam" id="TIGR00115">
    <property type="entry name" value="tig"/>
    <property type="match status" value="1"/>
</dbReference>
<dbReference type="Gene3D" id="3.10.50.40">
    <property type="match status" value="1"/>
</dbReference>
<dbReference type="Pfam" id="PF05697">
    <property type="entry name" value="Trigger_N"/>
    <property type="match status" value="1"/>
</dbReference>
<dbReference type="PROSITE" id="PS50059">
    <property type="entry name" value="FKBP_PPIASE"/>
    <property type="match status" value="1"/>
</dbReference>
<dbReference type="GO" id="GO:0051083">
    <property type="term" value="P:'de novo' cotranslational protein folding"/>
    <property type="evidence" value="ECO:0007669"/>
    <property type="project" value="TreeGrafter"/>
</dbReference>
<comment type="function">
    <text evidence="10 12">Involved in protein export. Acts as a chaperone by maintaining the newly synthesized protein in an open conformation. Functions as a peptidyl-prolyl cis-trans isomerase.</text>
</comment>
<dbReference type="EMBL" id="FQTU01000004">
    <property type="protein sequence ID" value="SHE63387.1"/>
    <property type="molecule type" value="Genomic_DNA"/>
</dbReference>
<keyword evidence="5 12" id="KW-0132">Cell division</keyword>
<evidence type="ECO:0000256" key="9">
    <source>
        <dbReference type="ARBA" id="ARBA00023306"/>
    </source>
</evidence>
<evidence type="ECO:0000256" key="8">
    <source>
        <dbReference type="ARBA" id="ARBA00023235"/>
    </source>
</evidence>
<name>A0A1M4V3C1_9FIRM</name>
<organism evidence="16 17">
    <name type="scientific">Alkalibacter saccharofermentans DSM 14828</name>
    <dbReference type="NCBI Taxonomy" id="1120975"/>
    <lineage>
        <taxon>Bacteria</taxon>
        <taxon>Bacillati</taxon>
        <taxon>Bacillota</taxon>
        <taxon>Clostridia</taxon>
        <taxon>Eubacteriales</taxon>
        <taxon>Eubacteriaceae</taxon>
        <taxon>Alkalibacter</taxon>
    </lineage>
</organism>
<evidence type="ECO:0000256" key="4">
    <source>
        <dbReference type="ARBA" id="ARBA00016902"/>
    </source>
</evidence>
<evidence type="ECO:0000256" key="10">
    <source>
        <dbReference type="ARBA" id="ARBA00024849"/>
    </source>
</evidence>
<dbReference type="InterPro" id="IPR027304">
    <property type="entry name" value="Trigger_fact/SurA_dom_sf"/>
</dbReference>
<protein>
    <recommendedName>
        <fullName evidence="4 12">Trigger factor</fullName>
        <shortName evidence="12">TF</shortName>
        <ecNumber evidence="3 12">5.2.1.8</ecNumber>
    </recommendedName>
    <alternativeName>
        <fullName evidence="11 12">PPIase</fullName>
    </alternativeName>
</protein>
<evidence type="ECO:0000256" key="13">
    <source>
        <dbReference type="PROSITE-ProRule" id="PRU00277"/>
    </source>
</evidence>
<evidence type="ECO:0000256" key="3">
    <source>
        <dbReference type="ARBA" id="ARBA00013194"/>
    </source>
</evidence>
<dbReference type="Gene3D" id="3.30.70.1050">
    <property type="entry name" value="Trigger factor ribosome-binding domain"/>
    <property type="match status" value="1"/>
</dbReference>
<dbReference type="GO" id="GO:0043022">
    <property type="term" value="F:ribosome binding"/>
    <property type="evidence" value="ECO:0007669"/>
    <property type="project" value="TreeGrafter"/>
</dbReference>
<dbReference type="PANTHER" id="PTHR30560:SF3">
    <property type="entry name" value="TRIGGER FACTOR-LIKE PROTEIN TIG, CHLOROPLASTIC"/>
    <property type="match status" value="1"/>
</dbReference>
<evidence type="ECO:0000256" key="2">
    <source>
        <dbReference type="ARBA" id="ARBA00005464"/>
    </source>
</evidence>
<dbReference type="Pfam" id="PF05698">
    <property type="entry name" value="Trigger_C"/>
    <property type="match status" value="1"/>
</dbReference>
<accession>A0A1M4V3C1</accession>
<keyword evidence="8 12" id="KW-0413">Isomerase</keyword>
<dbReference type="InterPro" id="IPR037041">
    <property type="entry name" value="Trigger_fac_C_sf"/>
</dbReference>
<dbReference type="InterPro" id="IPR001179">
    <property type="entry name" value="PPIase_FKBP_dom"/>
</dbReference>
<evidence type="ECO:0000256" key="14">
    <source>
        <dbReference type="RuleBase" id="RU003914"/>
    </source>
</evidence>
<dbReference type="OrthoDB" id="9767721at2"/>
<dbReference type="SUPFAM" id="SSF54534">
    <property type="entry name" value="FKBP-like"/>
    <property type="match status" value="1"/>
</dbReference>
<dbReference type="InterPro" id="IPR046357">
    <property type="entry name" value="PPIase_dom_sf"/>
</dbReference>
<keyword evidence="7 12" id="KW-0143">Chaperone</keyword>
<dbReference type="SUPFAM" id="SSF109998">
    <property type="entry name" value="Triger factor/SurA peptide-binding domain-like"/>
    <property type="match status" value="1"/>
</dbReference>
<keyword evidence="9 12" id="KW-0131">Cell cycle</keyword>
<dbReference type="HAMAP" id="MF_00303">
    <property type="entry name" value="Trigger_factor_Tig"/>
    <property type="match status" value="1"/>
</dbReference>
<comment type="subcellular location">
    <subcellularLocation>
        <location evidence="12">Cytoplasm</location>
    </subcellularLocation>
    <text evidence="12">About half TF is bound to the ribosome near the polypeptide exit tunnel while the other half is free in the cytoplasm.</text>
</comment>
<dbReference type="GO" id="GO:0015031">
    <property type="term" value="P:protein transport"/>
    <property type="evidence" value="ECO:0007669"/>
    <property type="project" value="UniProtKB-UniRule"/>
</dbReference>
<keyword evidence="17" id="KW-1185">Reference proteome</keyword>
<gene>
    <name evidence="12" type="primary">tig</name>
    <name evidence="16" type="ORF">SAMN02746064_00902</name>
</gene>
<evidence type="ECO:0000256" key="5">
    <source>
        <dbReference type="ARBA" id="ARBA00022618"/>
    </source>
</evidence>
<dbReference type="FunFam" id="3.10.50.40:FF:000001">
    <property type="entry name" value="Trigger factor"/>
    <property type="match status" value="1"/>
</dbReference>
<dbReference type="GO" id="GO:0043335">
    <property type="term" value="P:protein unfolding"/>
    <property type="evidence" value="ECO:0007669"/>
    <property type="project" value="TreeGrafter"/>
</dbReference>
<evidence type="ECO:0000256" key="11">
    <source>
        <dbReference type="ARBA" id="ARBA00029986"/>
    </source>
</evidence>
<dbReference type="SUPFAM" id="SSF102735">
    <property type="entry name" value="Trigger factor ribosome-binding domain"/>
    <property type="match status" value="1"/>
</dbReference>
<comment type="domain">
    <text evidence="12">Consists of 3 domains; the N-terminus binds the ribosome, the middle domain has PPIase activity, while the C-terminus has intrinsic chaperone activity on its own.</text>
</comment>
<dbReference type="EC" id="5.2.1.8" evidence="3 12"/>
<dbReference type="Proteomes" id="UP000184251">
    <property type="component" value="Unassembled WGS sequence"/>
</dbReference>
<proteinExistence type="inferred from homology"/>
<comment type="catalytic activity">
    <reaction evidence="1 12 13">
        <text>[protein]-peptidylproline (omega=180) = [protein]-peptidylproline (omega=0)</text>
        <dbReference type="Rhea" id="RHEA:16237"/>
        <dbReference type="Rhea" id="RHEA-COMP:10747"/>
        <dbReference type="Rhea" id="RHEA-COMP:10748"/>
        <dbReference type="ChEBI" id="CHEBI:83833"/>
        <dbReference type="ChEBI" id="CHEBI:83834"/>
        <dbReference type="EC" id="5.2.1.8"/>
    </reaction>
</comment>